<evidence type="ECO:0000313" key="3">
    <source>
        <dbReference type="Proteomes" id="UP001597368"/>
    </source>
</evidence>
<proteinExistence type="predicted"/>
<comment type="caution">
    <text evidence="2">The sequence shown here is derived from an EMBL/GenBank/DDBJ whole genome shotgun (WGS) entry which is preliminary data.</text>
</comment>
<dbReference type="InterPro" id="IPR020109">
    <property type="entry name" value="Holin_r1t"/>
</dbReference>
<feature type="transmembrane region" description="Helical" evidence="1">
    <location>
        <begin position="37"/>
        <end position="56"/>
    </location>
</feature>
<sequence>MDAAERGVRAAAIAALGIIGGEAVGLFDVAWATAGNVAAGAAVVSLLMSTVAGSGGDPTTRRPDDRRIHDEHEMAARFGQEHDDASLILARGGWSGLLPRMG</sequence>
<keyword evidence="1" id="KW-0472">Membrane</keyword>
<feature type="transmembrane region" description="Helical" evidence="1">
    <location>
        <begin position="12"/>
        <end position="31"/>
    </location>
</feature>
<keyword evidence="3" id="KW-1185">Reference proteome</keyword>
<keyword evidence="1" id="KW-0812">Transmembrane</keyword>
<dbReference type="RefSeq" id="WP_379575567.1">
    <property type="nucleotide sequence ID" value="NZ_JBHUFV010000043.1"/>
</dbReference>
<keyword evidence="1" id="KW-1133">Transmembrane helix</keyword>
<protein>
    <submittedName>
        <fullName evidence="2">Holin</fullName>
    </submittedName>
</protein>
<reference evidence="3" key="1">
    <citation type="journal article" date="2019" name="Int. J. Syst. Evol. Microbiol.">
        <title>The Global Catalogue of Microorganisms (GCM) 10K type strain sequencing project: providing services to taxonomists for standard genome sequencing and annotation.</title>
        <authorList>
            <consortium name="The Broad Institute Genomics Platform"/>
            <consortium name="The Broad Institute Genome Sequencing Center for Infectious Disease"/>
            <person name="Wu L."/>
            <person name="Ma J."/>
        </authorList>
    </citation>
    <scope>NUCLEOTIDE SEQUENCE [LARGE SCALE GENOMIC DNA]</scope>
    <source>
        <strain evidence="3">ICMP 6774ER</strain>
    </source>
</reference>
<accession>A0ABW4T2J1</accession>
<evidence type="ECO:0000313" key="2">
    <source>
        <dbReference type="EMBL" id="MFD1935449.1"/>
    </source>
</evidence>
<dbReference type="Pfam" id="PF16945">
    <property type="entry name" value="Phage_r1t_holin"/>
    <property type="match status" value="1"/>
</dbReference>
<dbReference type="Proteomes" id="UP001597368">
    <property type="component" value="Unassembled WGS sequence"/>
</dbReference>
<evidence type="ECO:0000256" key="1">
    <source>
        <dbReference type="SAM" id="Phobius"/>
    </source>
</evidence>
<name>A0ABW4T2J1_9ACTN</name>
<gene>
    <name evidence="2" type="ORF">ACFSKW_28645</name>
</gene>
<dbReference type="EMBL" id="JBHUFV010000043">
    <property type="protein sequence ID" value="MFD1935449.1"/>
    <property type="molecule type" value="Genomic_DNA"/>
</dbReference>
<organism evidence="2 3">
    <name type="scientific">Nonomuraea mangrovi</name>
    <dbReference type="NCBI Taxonomy" id="2316207"/>
    <lineage>
        <taxon>Bacteria</taxon>
        <taxon>Bacillati</taxon>
        <taxon>Actinomycetota</taxon>
        <taxon>Actinomycetes</taxon>
        <taxon>Streptosporangiales</taxon>
        <taxon>Streptosporangiaceae</taxon>
        <taxon>Nonomuraea</taxon>
    </lineage>
</organism>